<accession>A0ACC1M0P4</accession>
<protein>
    <submittedName>
        <fullName evidence="1">Uncharacterized protein</fullName>
    </submittedName>
</protein>
<keyword evidence="2" id="KW-1185">Reference proteome</keyword>
<sequence length="414" mass="45381">SQEVGDSAGAAPHEDRPSSRNAEQPRRSRGDVLPRTEDASADHDDRRHRDSGRDRDRERDRQRNRQPGPEANFSPRQADGGRRDSRPMRESPGQFDRNDSHAGSHQPKRARDDSISDVRLEPPHQRQATPTSISSVREASPATATAQAAGALASSNVTPPVSQAAKPSNEEVDRKRKELRAQLLKQQEEKQKQKDEPPLSVAVSAERRERDARGNSSRHSSRERAGVAESKEGGSGSGRRGRRISSRQIGASESMGQQQSDVSDSRDRNANKQQQQPSRSNTSDRSGQPTQMHSESTSAQDRQQQQSRVQPQVDTVATQSSYVDRNGRRTGRGGESNRNNSTPLRDDRHALADEPVSIRISGGRQAAKAEASRSAGSGAVSDSNANGSSRRGPKRGRGGAENRDWNDGGKRYRK</sequence>
<comment type="caution">
    <text evidence="1">The sequence shown here is derived from an EMBL/GenBank/DDBJ whole genome shotgun (WGS) entry which is preliminary data.</text>
</comment>
<reference evidence="1" key="1">
    <citation type="submission" date="2022-07" db="EMBL/GenBank/DDBJ databases">
        <title>Phylogenomic reconstructions and comparative analyses of Kickxellomycotina fungi.</title>
        <authorList>
            <person name="Reynolds N.K."/>
            <person name="Stajich J.E."/>
            <person name="Barry K."/>
            <person name="Grigoriev I.V."/>
            <person name="Crous P."/>
            <person name="Smith M.E."/>
        </authorList>
    </citation>
    <scope>NUCLEOTIDE SEQUENCE</scope>
    <source>
        <strain evidence="1">CBS 190363</strain>
    </source>
</reference>
<dbReference type="EMBL" id="JANBVB010001095">
    <property type="protein sequence ID" value="KAJ2891097.1"/>
    <property type="molecule type" value="Genomic_DNA"/>
</dbReference>
<feature type="non-terminal residue" evidence="1">
    <location>
        <position position="1"/>
    </location>
</feature>
<proteinExistence type="predicted"/>
<gene>
    <name evidence="1" type="ORF">IWW38_003768</name>
</gene>
<evidence type="ECO:0000313" key="2">
    <source>
        <dbReference type="Proteomes" id="UP001139981"/>
    </source>
</evidence>
<evidence type="ECO:0000313" key="1">
    <source>
        <dbReference type="EMBL" id="KAJ2891097.1"/>
    </source>
</evidence>
<organism evidence="1 2">
    <name type="scientific">Coemansia aciculifera</name>
    <dbReference type="NCBI Taxonomy" id="417176"/>
    <lineage>
        <taxon>Eukaryota</taxon>
        <taxon>Fungi</taxon>
        <taxon>Fungi incertae sedis</taxon>
        <taxon>Zoopagomycota</taxon>
        <taxon>Kickxellomycotina</taxon>
        <taxon>Kickxellomycetes</taxon>
        <taxon>Kickxellales</taxon>
        <taxon>Kickxellaceae</taxon>
        <taxon>Coemansia</taxon>
    </lineage>
</organism>
<name>A0ACC1M0P4_9FUNG</name>
<dbReference type="Proteomes" id="UP001139981">
    <property type="component" value="Unassembled WGS sequence"/>
</dbReference>